<dbReference type="SUPFAM" id="SSF52129">
    <property type="entry name" value="Caspase-like"/>
    <property type="match status" value="1"/>
</dbReference>
<dbReference type="Pfam" id="PF01364">
    <property type="entry name" value="Peptidase_C25"/>
    <property type="match status" value="1"/>
</dbReference>
<dbReference type="InterPro" id="IPR013783">
    <property type="entry name" value="Ig-like_fold"/>
</dbReference>
<evidence type="ECO:0000256" key="1">
    <source>
        <dbReference type="ARBA" id="ARBA00022729"/>
    </source>
</evidence>
<dbReference type="InterPro" id="IPR012600">
    <property type="entry name" value="Propeptide_C25"/>
</dbReference>
<dbReference type="Proteomes" id="UP001215956">
    <property type="component" value="Unassembled WGS sequence"/>
</dbReference>
<dbReference type="Pfam" id="PF08126">
    <property type="entry name" value="Propeptide_C25"/>
    <property type="match status" value="1"/>
</dbReference>
<dbReference type="PROSITE" id="PS50853">
    <property type="entry name" value="FN3"/>
    <property type="match status" value="1"/>
</dbReference>
<dbReference type="InterPro" id="IPR003961">
    <property type="entry name" value="FN3_dom"/>
</dbReference>
<dbReference type="InterPro" id="IPR029030">
    <property type="entry name" value="Caspase-like_dom_sf"/>
</dbReference>
<sequence>MDDDYGKVRIVLEAKDYSITRDERGFDVIMMDGFASTTSSGDPMLVHKVYDVLIPPEAVGEELKLEIVSAEVQVLDGTFEIPPVGAIAPVAGERELAADEVGIEYWGEGKSITDGINLDVYEKDADYPENFLELLPPSQMRKWKFARLDYTPFTYNPVSKKLTVIKSAVVEISYGVSPAPLDRTLLTDTVMDDVAAGMFVNYEEGRLWYEEAAMKAAIKMEAKPLAAADYVIITTNAIVANSAKLNAFKSHKESLGYSVLVVTETDFLGLTGQAPNQRAEKIRQWLKENYLTKGIKYVLLIGDPRPFESGEGDVPMKMCWPRYSEDSHREAPTDYFYADLTGNWDRNANQIYGEWVDFTASGGVDLTAEVYVGRIPVYDAGYSTLDAILQKIIDYETSLSTGWRKSALLPMSFLDGGVYGYSATDYGALGEEMKVKFLDGAGFSCYRMYQQGSGACGVNSAYSSEAELRGGTGVRDRWAGDDYGIVSWAGHGSPVHTEVGYSKPAVCYDGALFVSSYASSLNDLRPSFVYHGSCSNAHPETKDNVAYSVLKKGGISTLGSTRVCWYYLGESFGGFEGSPSVGGIGFGYVKRIVQELPGADALYQLKQTIYPSGSAMLMNWYDFNLYGDPALNIRLEVPNSPPETPDRPVGPNSGKIGLLYSYSAVSDDPDGDQLRYVFDWGDATTSQTGFVDSGTTGSLTHLWNVEGVYNIRVRAEDVRGATSEWSEPLEVSIFQGVNRVAGVRRSPIFGF</sequence>
<feature type="domain" description="Fibronectin type-III" evidence="2">
    <location>
        <begin position="641"/>
        <end position="736"/>
    </location>
</feature>
<evidence type="ECO:0000313" key="3">
    <source>
        <dbReference type="EMBL" id="MDF0593836.1"/>
    </source>
</evidence>
<dbReference type="SUPFAM" id="SSF49299">
    <property type="entry name" value="PKD domain"/>
    <property type="match status" value="1"/>
</dbReference>
<gene>
    <name evidence="3" type="ORF">P0O24_09620</name>
</gene>
<keyword evidence="4" id="KW-1185">Reference proteome</keyword>
<organism evidence="3 4">
    <name type="scientific">Candidatus Methanocrinis alkalitolerans</name>
    <dbReference type="NCBI Taxonomy" id="3033395"/>
    <lineage>
        <taxon>Archaea</taxon>
        <taxon>Methanobacteriati</taxon>
        <taxon>Methanobacteriota</taxon>
        <taxon>Stenosarchaea group</taxon>
        <taxon>Methanomicrobia</taxon>
        <taxon>Methanotrichales</taxon>
        <taxon>Methanotrichaceae</taxon>
        <taxon>Methanocrinis</taxon>
    </lineage>
</organism>
<dbReference type="InterPro" id="IPR038490">
    <property type="entry name" value="Gingipain_propep_sf"/>
</dbReference>
<dbReference type="RefSeq" id="WP_316969538.1">
    <property type="nucleotide sequence ID" value="NZ_JARFPL010000032.1"/>
</dbReference>
<comment type="caution">
    <text evidence="3">The sequence shown here is derived from an EMBL/GenBank/DDBJ whole genome shotgun (WGS) entry which is preliminary data.</text>
</comment>
<accession>A0ABT5XGI0</accession>
<dbReference type="CDD" id="cd00146">
    <property type="entry name" value="PKD"/>
    <property type="match status" value="1"/>
</dbReference>
<proteinExistence type="predicted"/>
<reference evidence="3 4" key="1">
    <citation type="submission" date="2023-03" db="EMBL/GenBank/DDBJ databases">
        <title>Whole genome sequencing of Methanotrichaceae archaeon M04Ac.</title>
        <authorList>
            <person name="Khomyakova M.A."/>
            <person name="Merkel A.Y."/>
            <person name="Slobodkin A.I."/>
        </authorList>
    </citation>
    <scope>NUCLEOTIDE SEQUENCE [LARGE SCALE GENOMIC DNA]</scope>
    <source>
        <strain evidence="3 4">M04Ac</strain>
    </source>
</reference>
<dbReference type="Gene3D" id="3.40.50.10390">
    <property type="entry name" value="Gingipain r, domain 1"/>
    <property type="match status" value="1"/>
</dbReference>
<dbReference type="InterPro" id="IPR029031">
    <property type="entry name" value="Gingipain_N_sf"/>
</dbReference>
<dbReference type="InterPro" id="IPR001769">
    <property type="entry name" value="Gingipain"/>
</dbReference>
<keyword evidence="1" id="KW-0732">Signal</keyword>
<name>A0ABT5XGI0_9EURY</name>
<dbReference type="Gene3D" id="2.60.40.3800">
    <property type="match status" value="1"/>
</dbReference>
<protein>
    <submittedName>
        <fullName evidence="3">C25 family cysteine peptidase</fullName>
    </submittedName>
</protein>
<evidence type="ECO:0000313" key="4">
    <source>
        <dbReference type="Proteomes" id="UP001215956"/>
    </source>
</evidence>
<evidence type="ECO:0000259" key="2">
    <source>
        <dbReference type="PROSITE" id="PS50853"/>
    </source>
</evidence>
<dbReference type="EMBL" id="JARFPL010000032">
    <property type="protein sequence ID" value="MDF0593836.1"/>
    <property type="molecule type" value="Genomic_DNA"/>
</dbReference>
<dbReference type="Gene3D" id="3.40.50.1460">
    <property type="match status" value="1"/>
</dbReference>
<dbReference type="InterPro" id="IPR035986">
    <property type="entry name" value="PKD_dom_sf"/>
</dbReference>
<dbReference type="Gene3D" id="2.60.40.10">
    <property type="entry name" value="Immunoglobulins"/>
    <property type="match status" value="1"/>
</dbReference>